<accession>A0A3G8JPC6</accession>
<dbReference type="KEGG" id="gom:D7316_03549"/>
<organism evidence="1 2">
    <name type="scientific">Gordonia insulae</name>
    <dbReference type="NCBI Taxonomy" id="2420509"/>
    <lineage>
        <taxon>Bacteria</taxon>
        <taxon>Bacillati</taxon>
        <taxon>Actinomycetota</taxon>
        <taxon>Actinomycetes</taxon>
        <taxon>Mycobacteriales</taxon>
        <taxon>Gordoniaceae</taxon>
        <taxon>Gordonia</taxon>
    </lineage>
</organism>
<name>A0A3G8JPC6_9ACTN</name>
<gene>
    <name evidence="1" type="ORF">D7316_03549</name>
</gene>
<sequence>MRHRRFRITTTTAVLATAGAVGALVIGGTGLSGQAAAAPSAEYPLTNCIGPSPNIVDLPYNPTRIIVSDYAGTTWLTTEFSSLWGYRSAVRLDLQNLATGKRVTKLSDRAVSPPYVGTHQISLPTSQIGKGRVKATLSSVNRNALWAIPATTCSGVIQVR</sequence>
<proteinExistence type="predicted"/>
<dbReference type="AlphaFoldDB" id="A0A3G8JPC6"/>
<dbReference type="RefSeq" id="WP_124709381.1">
    <property type="nucleotide sequence ID" value="NZ_CP033972.1"/>
</dbReference>
<reference evidence="1 2" key="1">
    <citation type="submission" date="2018-11" db="EMBL/GenBank/DDBJ databases">
        <title>Gordonia insulae sp. nov., isolated from an island soil.</title>
        <authorList>
            <person name="Kim Y.S."/>
            <person name="Kim S.B."/>
        </authorList>
    </citation>
    <scope>NUCLEOTIDE SEQUENCE [LARGE SCALE GENOMIC DNA]</scope>
    <source>
        <strain evidence="1 2">MMS17-SY073</strain>
    </source>
</reference>
<keyword evidence="2" id="KW-1185">Reference proteome</keyword>
<protein>
    <submittedName>
        <fullName evidence="1">Uncharacterized protein</fullName>
    </submittedName>
</protein>
<evidence type="ECO:0000313" key="1">
    <source>
        <dbReference type="EMBL" id="AZG46944.1"/>
    </source>
</evidence>
<dbReference type="Proteomes" id="UP000271469">
    <property type="component" value="Chromosome"/>
</dbReference>
<dbReference type="EMBL" id="CP033972">
    <property type="protein sequence ID" value="AZG46944.1"/>
    <property type="molecule type" value="Genomic_DNA"/>
</dbReference>
<evidence type="ECO:0000313" key="2">
    <source>
        <dbReference type="Proteomes" id="UP000271469"/>
    </source>
</evidence>
<dbReference type="OrthoDB" id="4373845at2"/>